<feature type="compositionally biased region" description="Basic and acidic residues" evidence="1">
    <location>
        <begin position="149"/>
        <end position="161"/>
    </location>
</feature>
<accession>A0A9P0A5B8</accession>
<reference evidence="2" key="1">
    <citation type="submission" date="2021-12" db="EMBL/GenBank/DDBJ databases">
        <authorList>
            <person name="King R."/>
        </authorList>
    </citation>
    <scope>NUCLEOTIDE SEQUENCE</scope>
</reference>
<feature type="region of interest" description="Disordered" evidence="1">
    <location>
        <begin position="114"/>
        <end position="174"/>
    </location>
</feature>
<organism evidence="2 3">
    <name type="scientific">Bemisia tabaci</name>
    <name type="common">Sweetpotato whitefly</name>
    <name type="synonym">Aleurodes tabaci</name>
    <dbReference type="NCBI Taxonomy" id="7038"/>
    <lineage>
        <taxon>Eukaryota</taxon>
        <taxon>Metazoa</taxon>
        <taxon>Ecdysozoa</taxon>
        <taxon>Arthropoda</taxon>
        <taxon>Hexapoda</taxon>
        <taxon>Insecta</taxon>
        <taxon>Pterygota</taxon>
        <taxon>Neoptera</taxon>
        <taxon>Paraneoptera</taxon>
        <taxon>Hemiptera</taxon>
        <taxon>Sternorrhyncha</taxon>
        <taxon>Aleyrodoidea</taxon>
        <taxon>Aleyrodidae</taxon>
        <taxon>Aleyrodinae</taxon>
        <taxon>Bemisia</taxon>
    </lineage>
</organism>
<feature type="region of interest" description="Disordered" evidence="1">
    <location>
        <begin position="195"/>
        <end position="311"/>
    </location>
</feature>
<feature type="compositionally biased region" description="Basic and acidic residues" evidence="1">
    <location>
        <begin position="278"/>
        <end position="287"/>
    </location>
</feature>
<dbReference type="EMBL" id="OU963863">
    <property type="protein sequence ID" value="CAH0384570.1"/>
    <property type="molecule type" value="Genomic_DNA"/>
</dbReference>
<keyword evidence="3" id="KW-1185">Reference proteome</keyword>
<evidence type="ECO:0000313" key="3">
    <source>
        <dbReference type="Proteomes" id="UP001152759"/>
    </source>
</evidence>
<feature type="compositionally biased region" description="Polar residues" evidence="1">
    <location>
        <begin position="114"/>
        <end position="136"/>
    </location>
</feature>
<dbReference type="AlphaFoldDB" id="A0A9P0A5B8"/>
<protein>
    <submittedName>
        <fullName evidence="2">Uncharacterized protein</fullName>
    </submittedName>
</protein>
<sequence>MKFEGNVLSSEVSSMEKIFESDDLNSEKSLVDVEGNRLTEGKNLVRSELFSSVDDEKILTSEDSSIEQIFKSESSTVEINLNRGNGGGATRKNEMAVDIDDNFWNIDFGSGNSPGLESVTNEVKQKSNDVQQTSEKPPQMNHKLRHNTTHNERSGTMKSIEDVPSQKLNEVRTSPASVLKNVEFVDGSDLKPAQIYVNNTEKPTKPRKKAEINPRGGVSKPRKQHHSFNPVSKRRGCLDVERPQVGTERRQREESPERGAETREAEAERLEEEEIGDPSERVVRHDVVSGGGGSIGDGGVDDWGRGRATGSRRKEELAAVAGGHGGVGVVGVRVRLDRVHVGRPGPSQARRRQDPRDHPRARSHARRRLHTRPFPRSR</sequence>
<feature type="compositionally biased region" description="Gly residues" evidence="1">
    <location>
        <begin position="289"/>
        <end position="298"/>
    </location>
</feature>
<name>A0A9P0A5B8_BEMTA</name>
<evidence type="ECO:0000256" key="1">
    <source>
        <dbReference type="SAM" id="MobiDB-lite"/>
    </source>
</evidence>
<feature type="compositionally biased region" description="Basic residues" evidence="1">
    <location>
        <begin position="361"/>
        <end position="378"/>
    </location>
</feature>
<feature type="region of interest" description="Disordered" evidence="1">
    <location>
        <begin position="338"/>
        <end position="378"/>
    </location>
</feature>
<proteinExistence type="predicted"/>
<feature type="compositionally biased region" description="Basic and acidic residues" evidence="1">
    <location>
        <begin position="236"/>
        <end position="268"/>
    </location>
</feature>
<feature type="compositionally biased region" description="Basic and acidic residues" evidence="1">
    <location>
        <begin position="351"/>
        <end position="360"/>
    </location>
</feature>
<gene>
    <name evidence="2" type="ORF">BEMITA_LOCUS3880</name>
</gene>
<evidence type="ECO:0000313" key="2">
    <source>
        <dbReference type="EMBL" id="CAH0384570.1"/>
    </source>
</evidence>
<dbReference type="Proteomes" id="UP001152759">
    <property type="component" value="Chromosome 2"/>
</dbReference>